<organism evidence="2 3">
    <name type="scientific">Cordylochernes scorpioides</name>
    <dbReference type="NCBI Taxonomy" id="51811"/>
    <lineage>
        <taxon>Eukaryota</taxon>
        <taxon>Metazoa</taxon>
        <taxon>Ecdysozoa</taxon>
        <taxon>Arthropoda</taxon>
        <taxon>Chelicerata</taxon>
        <taxon>Arachnida</taxon>
        <taxon>Pseudoscorpiones</taxon>
        <taxon>Cheliferoidea</taxon>
        <taxon>Chernetidae</taxon>
        <taxon>Cordylochernes</taxon>
    </lineage>
</organism>
<feature type="compositionally biased region" description="Basic and acidic residues" evidence="1">
    <location>
        <begin position="91"/>
        <end position="110"/>
    </location>
</feature>
<dbReference type="InterPro" id="IPR036388">
    <property type="entry name" value="WH-like_DNA-bd_sf"/>
</dbReference>
<evidence type="ECO:0000313" key="2">
    <source>
        <dbReference type="EMBL" id="UYV75348.1"/>
    </source>
</evidence>
<dbReference type="InterPro" id="IPR036397">
    <property type="entry name" value="RNaseH_sf"/>
</dbReference>
<evidence type="ECO:0008006" key="4">
    <source>
        <dbReference type="Google" id="ProtNLM"/>
    </source>
</evidence>
<proteinExistence type="predicted"/>
<dbReference type="EMBL" id="CP092874">
    <property type="protein sequence ID" value="UYV75348.1"/>
    <property type="molecule type" value="Genomic_DNA"/>
</dbReference>
<feature type="region of interest" description="Disordered" evidence="1">
    <location>
        <begin position="91"/>
        <end position="114"/>
    </location>
</feature>
<dbReference type="InterPro" id="IPR052709">
    <property type="entry name" value="Transposase-MT_Hybrid"/>
</dbReference>
<reference evidence="2 3" key="1">
    <citation type="submission" date="2022-01" db="EMBL/GenBank/DDBJ databases">
        <title>A chromosomal length assembly of Cordylochernes scorpioides.</title>
        <authorList>
            <person name="Zeh D."/>
            <person name="Zeh J."/>
        </authorList>
    </citation>
    <scope>NUCLEOTIDE SEQUENCE [LARGE SCALE GENOMIC DNA]</scope>
    <source>
        <strain evidence="2">IN4F17</strain>
        <tissue evidence="2">Whole Body</tissue>
    </source>
</reference>
<dbReference type="Gene3D" id="3.30.420.10">
    <property type="entry name" value="Ribonuclease H-like superfamily/Ribonuclease H"/>
    <property type="match status" value="1"/>
</dbReference>
<dbReference type="PANTHER" id="PTHR46060:SF2">
    <property type="entry name" value="HISTONE-LYSINE N-METHYLTRANSFERASE SETMAR"/>
    <property type="match status" value="1"/>
</dbReference>
<dbReference type="Pfam" id="PF01359">
    <property type="entry name" value="Transposase_1"/>
    <property type="match status" value="1"/>
</dbReference>
<evidence type="ECO:0000256" key="1">
    <source>
        <dbReference type="SAM" id="MobiDB-lite"/>
    </source>
</evidence>
<dbReference type="InterPro" id="IPR001888">
    <property type="entry name" value="Transposase_1"/>
</dbReference>
<name>A0ABY6L2G9_9ARAC</name>
<dbReference type="Gene3D" id="1.10.10.10">
    <property type="entry name" value="Winged helix-like DNA-binding domain superfamily/Winged helix DNA-binding domain"/>
    <property type="match status" value="1"/>
</dbReference>
<protein>
    <recommendedName>
        <fullName evidence="4">Mariner Mos1 transposase</fullName>
    </recommendedName>
</protein>
<keyword evidence="3" id="KW-1185">Reference proteome</keyword>
<gene>
    <name evidence="2" type="ORF">LAZ67_12003592</name>
</gene>
<dbReference type="Proteomes" id="UP001235939">
    <property type="component" value="Chromosome 12"/>
</dbReference>
<evidence type="ECO:0000313" key="3">
    <source>
        <dbReference type="Proteomes" id="UP001235939"/>
    </source>
</evidence>
<accession>A0ABY6L2G9</accession>
<sequence>MTRPRHQSKVGERGVDFSCPRCHVAGVKNSIPVWGRTEYGYICGKEKTWEVAFRDDPARRCQESLTSGKPTRRCSPGWTCTVWSETFHKSDIHGAKDSSDGEVEESRLNDDPTQTQKELAKALGVTQAAILLRLKEIGMIRRVGNWVPCELKPRDVECRFSREKLLQRPKKKKNERKGFLHRIVIGDERWVHHDYSKRCTTYGYPGRASSSTAKLNVHGGKIMLCIWWDQLGVAYYEPLQPNERITWEVYRRQLMRLNMRLIHKK</sequence>
<dbReference type="PANTHER" id="PTHR46060">
    <property type="entry name" value="MARINER MOS1 TRANSPOSASE-LIKE PROTEIN"/>
    <property type="match status" value="1"/>
</dbReference>